<evidence type="ECO:0000256" key="4">
    <source>
        <dbReference type="ARBA" id="ARBA00022481"/>
    </source>
</evidence>
<evidence type="ECO:0000256" key="8">
    <source>
        <dbReference type="ARBA" id="ARBA00023136"/>
    </source>
</evidence>
<keyword evidence="6" id="KW-0812">Transmembrane</keyword>
<comment type="similarity">
    <text evidence="9">Belongs to the GSP H family.</text>
</comment>
<reference evidence="12 13" key="1">
    <citation type="submission" date="2023-11" db="EMBL/GenBank/DDBJ databases">
        <title>Gilvimarinus fulvus sp. nov., isolated from the surface of Kelp.</title>
        <authorList>
            <person name="Sun Y.Y."/>
            <person name="Gong Y."/>
            <person name="Du Z.J."/>
        </authorList>
    </citation>
    <scope>NUCLEOTIDE SEQUENCE [LARGE SCALE GENOMIC DNA]</scope>
    <source>
        <strain evidence="12 13">SDUM040013</strain>
    </source>
</reference>
<keyword evidence="3" id="KW-1003">Cell membrane</keyword>
<comment type="subcellular location">
    <subcellularLocation>
        <location evidence="1">Cell inner membrane</location>
        <topology evidence="1">Single-pass membrane protein</topology>
    </subcellularLocation>
</comment>
<name>A0ABU4S0K5_9GAMM</name>
<sequence length="171" mass="18992">MKPKGFTLIEAISTLLVLAILCSLAAPPLQRLLQRLRVETTMWNLIEATQLTRSYAIKANRRASMRANASWEEGWQIFYDDNHNGVLDAGEVALYEAPELHESVRVEGNRPVADYISYLGTGESRWASGRKGGGFQAGTLTVCPKEDGPGYELVLARGGRLRKEKLKPEEC</sequence>
<dbReference type="NCBIfam" id="TIGR02532">
    <property type="entry name" value="IV_pilin_GFxxxE"/>
    <property type="match status" value="1"/>
</dbReference>
<evidence type="ECO:0000256" key="6">
    <source>
        <dbReference type="ARBA" id="ARBA00022692"/>
    </source>
</evidence>
<accession>A0ABU4S0K5</accession>
<evidence type="ECO:0000256" key="10">
    <source>
        <dbReference type="ARBA" id="ARBA00030775"/>
    </source>
</evidence>
<dbReference type="RefSeq" id="WP_302721101.1">
    <property type="nucleotide sequence ID" value="NZ_JAULRU010000256.1"/>
</dbReference>
<keyword evidence="4" id="KW-0488">Methylation</keyword>
<evidence type="ECO:0000313" key="13">
    <source>
        <dbReference type="Proteomes" id="UP001273505"/>
    </source>
</evidence>
<keyword evidence="13" id="KW-1185">Reference proteome</keyword>
<protein>
    <recommendedName>
        <fullName evidence="2">Type II secretion system protein H</fullName>
    </recommendedName>
    <alternativeName>
        <fullName evidence="10">General secretion pathway protein H</fullName>
    </alternativeName>
</protein>
<evidence type="ECO:0000256" key="5">
    <source>
        <dbReference type="ARBA" id="ARBA00022519"/>
    </source>
</evidence>
<dbReference type="Gene3D" id="3.55.40.10">
    <property type="entry name" value="minor pseudopilin epsh domain"/>
    <property type="match status" value="1"/>
</dbReference>
<dbReference type="InterPro" id="IPR012902">
    <property type="entry name" value="N_methyl_site"/>
</dbReference>
<keyword evidence="8" id="KW-0472">Membrane</keyword>
<organism evidence="12 13">
    <name type="scientific">Gilvimarinus gilvus</name>
    <dbReference type="NCBI Taxonomy" id="3058038"/>
    <lineage>
        <taxon>Bacteria</taxon>
        <taxon>Pseudomonadati</taxon>
        <taxon>Pseudomonadota</taxon>
        <taxon>Gammaproteobacteria</taxon>
        <taxon>Cellvibrionales</taxon>
        <taxon>Cellvibrionaceae</taxon>
        <taxon>Gilvimarinus</taxon>
    </lineage>
</organism>
<evidence type="ECO:0000256" key="1">
    <source>
        <dbReference type="ARBA" id="ARBA00004377"/>
    </source>
</evidence>
<evidence type="ECO:0000259" key="11">
    <source>
        <dbReference type="Pfam" id="PF12019"/>
    </source>
</evidence>
<evidence type="ECO:0000313" key="12">
    <source>
        <dbReference type="EMBL" id="MDX6850690.1"/>
    </source>
</evidence>
<feature type="domain" description="General secretion pathway GspH" evidence="11">
    <location>
        <begin position="45"/>
        <end position="159"/>
    </location>
</feature>
<evidence type="ECO:0000256" key="3">
    <source>
        <dbReference type="ARBA" id="ARBA00022475"/>
    </source>
</evidence>
<evidence type="ECO:0000256" key="2">
    <source>
        <dbReference type="ARBA" id="ARBA00021549"/>
    </source>
</evidence>
<dbReference type="InterPro" id="IPR022346">
    <property type="entry name" value="T2SS_GspH"/>
</dbReference>
<dbReference type="EMBL" id="JAXAFO010000029">
    <property type="protein sequence ID" value="MDX6850690.1"/>
    <property type="molecule type" value="Genomic_DNA"/>
</dbReference>
<evidence type="ECO:0000256" key="7">
    <source>
        <dbReference type="ARBA" id="ARBA00022989"/>
    </source>
</evidence>
<dbReference type="Proteomes" id="UP001273505">
    <property type="component" value="Unassembled WGS sequence"/>
</dbReference>
<proteinExistence type="inferred from homology"/>
<gene>
    <name evidence="12" type="ORF">SCD92_15055</name>
</gene>
<dbReference type="SUPFAM" id="SSF54523">
    <property type="entry name" value="Pili subunits"/>
    <property type="match status" value="1"/>
</dbReference>
<dbReference type="Pfam" id="PF12019">
    <property type="entry name" value="GspH"/>
    <property type="match status" value="1"/>
</dbReference>
<dbReference type="InterPro" id="IPR045584">
    <property type="entry name" value="Pilin-like"/>
</dbReference>
<evidence type="ECO:0000256" key="9">
    <source>
        <dbReference type="ARBA" id="ARBA00025772"/>
    </source>
</evidence>
<comment type="caution">
    <text evidence="12">The sequence shown here is derived from an EMBL/GenBank/DDBJ whole genome shotgun (WGS) entry which is preliminary data.</text>
</comment>
<keyword evidence="7" id="KW-1133">Transmembrane helix</keyword>
<keyword evidence="5" id="KW-0997">Cell inner membrane</keyword>